<proteinExistence type="predicted"/>
<dbReference type="AlphaFoldDB" id="A0ABD5NU40"/>
<evidence type="ECO:0000259" key="1">
    <source>
        <dbReference type="Pfam" id="PF24035"/>
    </source>
</evidence>
<keyword evidence="3" id="KW-1185">Reference proteome</keyword>
<dbReference type="Pfam" id="PF24035">
    <property type="entry name" value="DUF7344"/>
    <property type="match status" value="1"/>
</dbReference>
<accession>A0ABD5NU40</accession>
<dbReference type="Proteomes" id="UP001595846">
    <property type="component" value="Unassembled WGS sequence"/>
</dbReference>
<evidence type="ECO:0000313" key="3">
    <source>
        <dbReference type="Proteomes" id="UP001595846"/>
    </source>
</evidence>
<reference evidence="2 3" key="1">
    <citation type="journal article" date="2019" name="Int. J. Syst. Evol. Microbiol.">
        <title>The Global Catalogue of Microorganisms (GCM) 10K type strain sequencing project: providing services to taxonomists for standard genome sequencing and annotation.</title>
        <authorList>
            <consortium name="The Broad Institute Genomics Platform"/>
            <consortium name="The Broad Institute Genome Sequencing Center for Infectious Disease"/>
            <person name="Wu L."/>
            <person name="Ma J."/>
        </authorList>
    </citation>
    <scope>NUCLEOTIDE SEQUENCE [LARGE SCALE GENOMIC DNA]</scope>
    <source>
        <strain evidence="2 3">IBRC-M 10256</strain>
    </source>
</reference>
<name>A0ABD5NU40_9EURY</name>
<evidence type="ECO:0000313" key="2">
    <source>
        <dbReference type="EMBL" id="MFC3960276.1"/>
    </source>
</evidence>
<dbReference type="RefSeq" id="WP_256532554.1">
    <property type="nucleotide sequence ID" value="NZ_CP101824.1"/>
</dbReference>
<dbReference type="EMBL" id="JBHSAQ010000016">
    <property type="protein sequence ID" value="MFC3960276.1"/>
    <property type="molecule type" value="Genomic_DNA"/>
</dbReference>
<gene>
    <name evidence="2" type="ORF">ACFOUR_18130</name>
</gene>
<sequence>MVGTYNEFDAALELCTDAHRRIVLAELIDHQESLSIDRLVDAIVEHNHHVDPASVSGETTNRIEISLVHAHLPKLADAGFVEYDTDDWQVMPTERFDRTAPAIASILQIDPEFESSFSL</sequence>
<comment type="caution">
    <text evidence="2">The sequence shown here is derived from an EMBL/GenBank/DDBJ whole genome shotgun (WGS) entry which is preliminary data.</text>
</comment>
<dbReference type="InterPro" id="IPR055768">
    <property type="entry name" value="DUF7344"/>
</dbReference>
<feature type="domain" description="DUF7344" evidence="1">
    <location>
        <begin position="13"/>
        <end position="87"/>
    </location>
</feature>
<dbReference type="GeneID" id="73901647"/>
<organism evidence="2 3">
    <name type="scientific">Halovivax cerinus</name>
    <dbReference type="NCBI Taxonomy" id="1487865"/>
    <lineage>
        <taxon>Archaea</taxon>
        <taxon>Methanobacteriati</taxon>
        <taxon>Methanobacteriota</taxon>
        <taxon>Stenosarchaea group</taxon>
        <taxon>Halobacteria</taxon>
        <taxon>Halobacteriales</taxon>
        <taxon>Natrialbaceae</taxon>
        <taxon>Halovivax</taxon>
    </lineage>
</organism>
<protein>
    <recommendedName>
        <fullName evidence="1">DUF7344 domain-containing protein</fullName>
    </recommendedName>
</protein>